<feature type="compositionally biased region" description="Basic residues" evidence="1">
    <location>
        <begin position="20"/>
        <end position="29"/>
    </location>
</feature>
<dbReference type="EMBL" id="JARBJD010000170">
    <property type="protein sequence ID" value="KAK2948729.1"/>
    <property type="molecule type" value="Genomic_DNA"/>
</dbReference>
<comment type="caution">
    <text evidence="2">The sequence shown here is derived from an EMBL/GenBank/DDBJ whole genome shotgun (WGS) entry which is preliminary data.</text>
</comment>
<sequence length="77" mass="8691">MEDRARKAEEEMRLREASQKIRHNKKQRIPKQESHAAKSACTADLADIMSPTAASRAHRGRPPEDTACEHVGERKGQ</sequence>
<evidence type="ECO:0000313" key="2">
    <source>
        <dbReference type="EMBL" id="KAK2948729.1"/>
    </source>
</evidence>
<gene>
    <name evidence="2" type="ORF">BLNAU_16367</name>
</gene>
<proteinExistence type="predicted"/>
<evidence type="ECO:0000256" key="1">
    <source>
        <dbReference type="SAM" id="MobiDB-lite"/>
    </source>
</evidence>
<feature type="compositionally biased region" description="Basic and acidic residues" evidence="1">
    <location>
        <begin position="61"/>
        <end position="77"/>
    </location>
</feature>
<dbReference type="Proteomes" id="UP001281761">
    <property type="component" value="Unassembled WGS sequence"/>
</dbReference>
<organism evidence="2 3">
    <name type="scientific">Blattamonas nauphoetae</name>
    <dbReference type="NCBI Taxonomy" id="2049346"/>
    <lineage>
        <taxon>Eukaryota</taxon>
        <taxon>Metamonada</taxon>
        <taxon>Preaxostyla</taxon>
        <taxon>Oxymonadida</taxon>
        <taxon>Blattamonas</taxon>
    </lineage>
</organism>
<accession>A0ABQ9XCY7</accession>
<keyword evidence="3" id="KW-1185">Reference proteome</keyword>
<name>A0ABQ9XCY7_9EUKA</name>
<evidence type="ECO:0000313" key="3">
    <source>
        <dbReference type="Proteomes" id="UP001281761"/>
    </source>
</evidence>
<reference evidence="2 3" key="1">
    <citation type="journal article" date="2022" name="bioRxiv">
        <title>Genomics of Preaxostyla Flagellates Illuminates Evolutionary Transitions and the Path Towards Mitochondrial Loss.</title>
        <authorList>
            <person name="Novak L.V.F."/>
            <person name="Treitli S.C."/>
            <person name="Pyrih J."/>
            <person name="Halakuc P."/>
            <person name="Pipaliya S.V."/>
            <person name="Vacek V."/>
            <person name="Brzon O."/>
            <person name="Soukal P."/>
            <person name="Eme L."/>
            <person name="Dacks J.B."/>
            <person name="Karnkowska A."/>
            <person name="Elias M."/>
            <person name="Hampl V."/>
        </authorList>
    </citation>
    <scope>NUCLEOTIDE SEQUENCE [LARGE SCALE GENOMIC DNA]</scope>
    <source>
        <strain evidence="2">NAU3</strain>
        <tissue evidence="2">Gut</tissue>
    </source>
</reference>
<feature type="region of interest" description="Disordered" evidence="1">
    <location>
        <begin position="1"/>
        <end position="77"/>
    </location>
</feature>
<protein>
    <submittedName>
        <fullName evidence="2">Uncharacterized protein</fullName>
    </submittedName>
</protein>
<feature type="compositionally biased region" description="Basic and acidic residues" evidence="1">
    <location>
        <begin position="1"/>
        <end position="19"/>
    </location>
</feature>